<dbReference type="EMBL" id="DAASNU010000091">
    <property type="protein sequence ID" value="HAE6299995.1"/>
    <property type="molecule type" value="Genomic_DNA"/>
</dbReference>
<reference evidence="1" key="1">
    <citation type="journal article" date="2018" name="Genome Biol.">
        <title>SKESA: strategic k-mer extension for scrupulous assemblies.</title>
        <authorList>
            <person name="Souvorov A."/>
            <person name="Agarwala R."/>
            <person name="Lipman D.J."/>
        </authorList>
    </citation>
    <scope>NUCLEOTIDE SEQUENCE</scope>
    <source>
        <strain evidence="1">Salmonella enterica</strain>
    </source>
</reference>
<protein>
    <submittedName>
        <fullName evidence="1">Uncharacterized protein</fullName>
    </submittedName>
</protein>
<reference evidence="1" key="2">
    <citation type="submission" date="2018-07" db="EMBL/GenBank/DDBJ databases">
        <authorList>
            <consortium name="NCBI Pathogen Detection Project"/>
        </authorList>
    </citation>
    <scope>NUCLEOTIDE SEQUENCE</scope>
    <source>
        <strain evidence="1">Salmonella enterica</strain>
    </source>
</reference>
<name>A0A734I8M5_SALIN</name>
<dbReference type="AlphaFoldDB" id="A0A734I8M5"/>
<organism evidence="1">
    <name type="scientific">Salmonella infantis</name>
    <dbReference type="NCBI Taxonomy" id="595"/>
    <lineage>
        <taxon>Bacteria</taxon>
        <taxon>Pseudomonadati</taxon>
        <taxon>Pseudomonadota</taxon>
        <taxon>Gammaproteobacteria</taxon>
        <taxon>Enterobacterales</taxon>
        <taxon>Enterobacteriaceae</taxon>
        <taxon>Salmonella</taxon>
    </lineage>
</organism>
<sequence length="49" mass="6010">LQIHFNEKNRYVIYSTQKILKPYFIIINIININVFVKIREPQRKYTKGN</sequence>
<gene>
    <name evidence="1" type="ORF">G4J26_004272</name>
</gene>
<comment type="caution">
    <text evidence="1">The sequence shown here is derived from an EMBL/GenBank/DDBJ whole genome shotgun (WGS) entry which is preliminary data.</text>
</comment>
<accession>A0A734I8M5</accession>
<proteinExistence type="predicted"/>
<evidence type="ECO:0000313" key="1">
    <source>
        <dbReference type="EMBL" id="HAE6299995.1"/>
    </source>
</evidence>
<feature type="non-terminal residue" evidence="1">
    <location>
        <position position="1"/>
    </location>
</feature>